<keyword evidence="4" id="KW-1185">Reference proteome</keyword>
<feature type="domain" description="Bro-N" evidence="2">
    <location>
        <begin position="43"/>
        <end position="146"/>
    </location>
</feature>
<sequence length="284" mass="31272">MTNVRAAIRVGPRAGTTAGGTDSREKALTQFQHNAPEPENNTRGALQLFDVSGADIRFGQTEHGTPYAVAADFAKAMGYARTQSATDLLDEEEKGYAQAVTPGGTQRLAVIYEDGMWELIFRSTLPGAKAIKTRVKAILKEIRETGRYDATVDVPQDYEQALVHLLDKVRENKALEAENKVLAPKAGKWDEFLSAEGLIGMRETADLFHLDVRTLTAWLVEIGVFRKQVSRSGGARNLPRKAYQDSGHFEVKMETKNGFRFPVAYATGTGLDFIDDRRKAHAAA</sequence>
<evidence type="ECO:0000259" key="2">
    <source>
        <dbReference type="PROSITE" id="PS51750"/>
    </source>
</evidence>
<gene>
    <name evidence="3" type="ORF">GFH48_19165</name>
</gene>
<organism evidence="3 4">
    <name type="scientific">Streptomyces fagopyri</name>
    <dbReference type="NCBI Taxonomy" id="2662397"/>
    <lineage>
        <taxon>Bacteria</taxon>
        <taxon>Bacillati</taxon>
        <taxon>Actinomycetota</taxon>
        <taxon>Actinomycetes</taxon>
        <taxon>Kitasatosporales</taxon>
        <taxon>Streptomycetaceae</taxon>
        <taxon>Streptomyces</taxon>
    </lineage>
</organism>
<accession>A0A5Q0LDU5</accession>
<name>A0A5Q0LDU5_9ACTN</name>
<evidence type="ECO:0000313" key="4">
    <source>
        <dbReference type="Proteomes" id="UP000326179"/>
    </source>
</evidence>
<dbReference type="SMART" id="SM01040">
    <property type="entry name" value="Bro-N"/>
    <property type="match status" value="1"/>
</dbReference>
<dbReference type="KEGG" id="sfy:GFH48_19165"/>
<dbReference type="InterPro" id="IPR005039">
    <property type="entry name" value="Ant_C"/>
</dbReference>
<dbReference type="InterPro" id="IPR003497">
    <property type="entry name" value="BRO_N_domain"/>
</dbReference>
<dbReference type="Pfam" id="PF02498">
    <property type="entry name" value="Bro-N"/>
    <property type="match status" value="1"/>
</dbReference>
<dbReference type="EMBL" id="CP045643">
    <property type="protein sequence ID" value="QFZ75108.1"/>
    <property type="molecule type" value="Genomic_DNA"/>
</dbReference>
<dbReference type="GO" id="GO:0003677">
    <property type="term" value="F:DNA binding"/>
    <property type="evidence" value="ECO:0007669"/>
    <property type="project" value="InterPro"/>
</dbReference>
<dbReference type="Proteomes" id="UP000326179">
    <property type="component" value="Chromosome"/>
</dbReference>
<reference evidence="3 4" key="1">
    <citation type="submission" date="2019-10" db="EMBL/GenBank/DDBJ databases">
        <title>A novel species.</title>
        <authorList>
            <person name="Gao J."/>
        </authorList>
    </citation>
    <scope>NUCLEOTIDE SEQUENCE [LARGE SCALE GENOMIC DNA]</scope>
    <source>
        <strain evidence="3 4">QMT-28</strain>
    </source>
</reference>
<dbReference type="Pfam" id="PF03374">
    <property type="entry name" value="ANT"/>
    <property type="match status" value="1"/>
</dbReference>
<protein>
    <recommendedName>
        <fullName evidence="2">Bro-N domain-containing protein</fullName>
    </recommendedName>
</protein>
<evidence type="ECO:0000256" key="1">
    <source>
        <dbReference type="SAM" id="MobiDB-lite"/>
    </source>
</evidence>
<evidence type="ECO:0000313" key="3">
    <source>
        <dbReference type="EMBL" id="QFZ75108.1"/>
    </source>
</evidence>
<dbReference type="PROSITE" id="PS51750">
    <property type="entry name" value="BRO_N"/>
    <property type="match status" value="1"/>
</dbReference>
<proteinExistence type="predicted"/>
<dbReference type="AlphaFoldDB" id="A0A5Q0LDU5"/>
<feature type="region of interest" description="Disordered" evidence="1">
    <location>
        <begin position="1"/>
        <end position="23"/>
    </location>
</feature>